<protein>
    <recommendedName>
        <fullName evidence="3">Fis family transcriptional regulator</fullName>
    </recommendedName>
</protein>
<reference evidence="2" key="1">
    <citation type="submission" date="2016-09" db="EMBL/GenBank/DDBJ databases">
        <authorList>
            <person name="Wan X."/>
            <person name="Hou S."/>
        </authorList>
    </citation>
    <scope>NUCLEOTIDE SEQUENCE [LARGE SCALE GENOMIC DNA]</scope>
    <source>
        <strain evidence="2">KH87</strain>
    </source>
</reference>
<keyword evidence="2" id="KW-1185">Reference proteome</keyword>
<gene>
    <name evidence="1" type="ORF">BI198_15630</name>
</gene>
<evidence type="ECO:0008006" key="3">
    <source>
        <dbReference type="Google" id="ProtNLM"/>
    </source>
</evidence>
<dbReference type="OrthoDB" id="5770252at2"/>
<sequence length="109" mass="12026">MKLTKTCRKIDGYIQKAVAVVEEQAKAEIEGFVSLSYTASFNHFPASLRVICLFTDDNALATAKTSGAEQLLQKWVHKQMFKVGFVLKDARNNVILQSVTDTAGTTTLN</sequence>
<accession>A0A1E7Q9J6</accession>
<dbReference type="STRING" id="1628148.BI198_15630"/>
<evidence type="ECO:0000313" key="1">
    <source>
        <dbReference type="EMBL" id="OEY70827.1"/>
    </source>
</evidence>
<dbReference type="AlphaFoldDB" id="A0A1E7Q9J6"/>
<name>A0A1E7Q9J6_9GAMM</name>
<dbReference type="EMBL" id="MKEK01000001">
    <property type="protein sequence ID" value="OEY70827.1"/>
    <property type="molecule type" value="Genomic_DNA"/>
</dbReference>
<dbReference type="RefSeq" id="WP_070050446.1">
    <property type="nucleotide sequence ID" value="NZ_CBCSDO010000002.1"/>
</dbReference>
<organism evidence="1 2">
    <name type="scientific">Rheinheimera salexigens</name>
    <dbReference type="NCBI Taxonomy" id="1628148"/>
    <lineage>
        <taxon>Bacteria</taxon>
        <taxon>Pseudomonadati</taxon>
        <taxon>Pseudomonadota</taxon>
        <taxon>Gammaproteobacteria</taxon>
        <taxon>Chromatiales</taxon>
        <taxon>Chromatiaceae</taxon>
        <taxon>Rheinheimera</taxon>
    </lineage>
</organism>
<proteinExistence type="predicted"/>
<dbReference type="Proteomes" id="UP000242258">
    <property type="component" value="Unassembled WGS sequence"/>
</dbReference>
<comment type="caution">
    <text evidence="1">The sequence shown here is derived from an EMBL/GenBank/DDBJ whole genome shotgun (WGS) entry which is preliminary data.</text>
</comment>
<evidence type="ECO:0000313" key="2">
    <source>
        <dbReference type="Proteomes" id="UP000242258"/>
    </source>
</evidence>